<organism evidence="1 2">
    <name type="scientific">Halorubrum tibetense</name>
    <dbReference type="NCBI Taxonomy" id="175631"/>
    <lineage>
        <taxon>Archaea</taxon>
        <taxon>Methanobacteriati</taxon>
        <taxon>Methanobacteriota</taxon>
        <taxon>Stenosarchaea group</taxon>
        <taxon>Halobacteria</taxon>
        <taxon>Halobacteriales</taxon>
        <taxon>Haloferacaceae</taxon>
        <taxon>Halorubrum</taxon>
    </lineage>
</organism>
<dbReference type="SUPFAM" id="SSF48371">
    <property type="entry name" value="ARM repeat"/>
    <property type="match status" value="1"/>
</dbReference>
<comment type="caution">
    <text evidence="1">The sequence shown here is derived from an EMBL/GenBank/DDBJ whole genome shotgun (WGS) entry which is preliminary data.</text>
</comment>
<gene>
    <name evidence="1" type="ORF">ACFQEU_10855</name>
</gene>
<proteinExistence type="predicted"/>
<dbReference type="AlphaFoldDB" id="A0ABD5SBB1"/>
<sequence length="413" mass="44788">MSDEADPRSTPDTVEVRGEDIRTPEVGYRIVEWEPRGPVTPLMLHWSRSQLVLSEVSIPQNADTADWSVLDRYGTEYATPEFLGRLAKPGPEGVPEAIQGLDEGSETERRLAGAQLKRIAEQYPDACEPAIPVLVDRLTSSDLAVQAEIVGIFEALASATPALVIPAVDTLGELLTAETDDRLLRTTLTVIRRVAEEDTSAVTELVPRLEPLLKDDTGDEVRTLLVLEHVADSHPETLLPITPTLVEYVTNTSRGGRIGALSVLGRVSKAYPNVGTEVVPVARELLTVDDDKLRTNAAGLLADQAEQYPEAVLPAVPAVIGLLDDENEQTRYNATSVLARVADHDPDTVEPATESLIDALEEEQAAARENACWALGRIEATTATDALGRRVAHDTNERVRTVASWALDEIAEP</sequence>
<evidence type="ECO:0000313" key="2">
    <source>
        <dbReference type="Proteomes" id="UP001596442"/>
    </source>
</evidence>
<dbReference type="Pfam" id="PF13646">
    <property type="entry name" value="HEAT_2"/>
    <property type="match status" value="1"/>
</dbReference>
<dbReference type="EMBL" id="JBHSWW010000168">
    <property type="protein sequence ID" value="MFC6753953.1"/>
    <property type="molecule type" value="Genomic_DNA"/>
</dbReference>
<keyword evidence="2" id="KW-1185">Reference proteome</keyword>
<dbReference type="Gene3D" id="1.25.10.10">
    <property type="entry name" value="Leucine-rich Repeat Variant"/>
    <property type="match status" value="3"/>
</dbReference>
<name>A0ABD5SBB1_9EURY</name>
<dbReference type="PANTHER" id="PTHR12697:SF5">
    <property type="entry name" value="DEOXYHYPUSINE HYDROXYLASE"/>
    <property type="match status" value="1"/>
</dbReference>
<accession>A0ABD5SBB1</accession>
<dbReference type="InterPro" id="IPR011989">
    <property type="entry name" value="ARM-like"/>
</dbReference>
<dbReference type="PANTHER" id="PTHR12697">
    <property type="entry name" value="PBS LYASE HEAT-LIKE PROTEIN"/>
    <property type="match status" value="1"/>
</dbReference>
<protein>
    <submittedName>
        <fullName evidence="1">HEAT repeat domain-containing protein</fullName>
    </submittedName>
</protein>
<reference evidence="1 2" key="1">
    <citation type="journal article" date="2019" name="Int. J. Syst. Evol. Microbiol.">
        <title>The Global Catalogue of Microorganisms (GCM) 10K type strain sequencing project: providing services to taxonomists for standard genome sequencing and annotation.</title>
        <authorList>
            <consortium name="The Broad Institute Genomics Platform"/>
            <consortium name="The Broad Institute Genome Sequencing Center for Infectious Disease"/>
            <person name="Wu L."/>
            <person name="Ma J."/>
        </authorList>
    </citation>
    <scope>NUCLEOTIDE SEQUENCE [LARGE SCALE GENOMIC DNA]</scope>
    <source>
        <strain evidence="1 2">CGMCC 1.3239</strain>
    </source>
</reference>
<dbReference type="Proteomes" id="UP001596442">
    <property type="component" value="Unassembled WGS sequence"/>
</dbReference>
<dbReference type="InterPro" id="IPR016024">
    <property type="entry name" value="ARM-type_fold"/>
</dbReference>
<dbReference type="RefSeq" id="WP_379782011.1">
    <property type="nucleotide sequence ID" value="NZ_JBHSWW010000168.1"/>
</dbReference>
<evidence type="ECO:0000313" key="1">
    <source>
        <dbReference type="EMBL" id="MFC6753953.1"/>
    </source>
</evidence>